<evidence type="ECO:0000313" key="18">
    <source>
        <dbReference type="Proteomes" id="UP001178662"/>
    </source>
</evidence>
<evidence type="ECO:0000313" key="17">
    <source>
        <dbReference type="EMBL" id="WEK55232.1"/>
    </source>
</evidence>
<feature type="transmembrane region" description="Helical" evidence="14">
    <location>
        <begin position="165"/>
        <end position="184"/>
    </location>
</feature>
<accession>A0AA95EYS0</accession>
<dbReference type="InterPro" id="IPR003660">
    <property type="entry name" value="HAMP_dom"/>
</dbReference>
<dbReference type="CDD" id="cd00075">
    <property type="entry name" value="HATPase"/>
    <property type="match status" value="1"/>
</dbReference>
<dbReference type="EC" id="2.7.13.3" evidence="3"/>
<keyword evidence="5" id="KW-0597">Phosphoprotein</keyword>
<sequence>MSIRLRLTLWYTSLFAVAFFAFGIIVYNSVYHNTISELRMRLEKVAADVKVNGSPNQYEYNLNSRAPGFNSAIIGIQLTSYAEAKTGYVIGKSNNMSISNLTFPFSPQDEVSGKPRFVQQQLGDEPFYIYEAPIMNKGTNDVIALLQVGIHTGGEQLLFSRLRTMLWLSGIIALLAAFLLGIFLSRKAIHPIGRVTEAAERIRSGTELGLRIPRGKTNDEIGRLTDTLNDMLSGLEKAYKNLEDSNIAQRRFVSDASHELRTPLTTIRGNVDLLEKIWADSSSDRENAYTQASELTAEEKRQLSMESIHDIADEARRMSHLVNDLLALARADAGYSVEMELLSLRSLAEEAARRAGFLPRKAEWIVGPLDALDNVWVKGNHDYLLQLLFIFIENGFKYTQAGEVRLYAVISGDFVGLSVSDTGMGMNQDEIPHIFDRFYRADVSRGETAGTGLGLSIAKWIAELHHATIDVRSQEQQGTTFTIWLPIIK</sequence>
<feature type="domain" description="HAMP" evidence="16">
    <location>
        <begin position="186"/>
        <end position="240"/>
    </location>
</feature>
<evidence type="ECO:0000256" key="12">
    <source>
        <dbReference type="ARBA" id="ARBA00023012"/>
    </source>
</evidence>
<evidence type="ECO:0000256" key="11">
    <source>
        <dbReference type="ARBA" id="ARBA00022989"/>
    </source>
</evidence>
<feature type="domain" description="Histidine kinase" evidence="15">
    <location>
        <begin position="255"/>
        <end position="489"/>
    </location>
</feature>
<dbReference type="InterPro" id="IPR036890">
    <property type="entry name" value="HATPase_C_sf"/>
</dbReference>
<keyword evidence="13 14" id="KW-0472">Membrane</keyword>
<dbReference type="GO" id="GO:0000155">
    <property type="term" value="F:phosphorelay sensor kinase activity"/>
    <property type="evidence" value="ECO:0007669"/>
    <property type="project" value="InterPro"/>
</dbReference>
<dbReference type="GO" id="GO:0005886">
    <property type="term" value="C:plasma membrane"/>
    <property type="evidence" value="ECO:0007669"/>
    <property type="project" value="UniProtKB-SubCell"/>
</dbReference>
<dbReference type="SUPFAM" id="SSF55874">
    <property type="entry name" value="ATPase domain of HSP90 chaperone/DNA topoisomerase II/histidine kinase"/>
    <property type="match status" value="1"/>
</dbReference>
<evidence type="ECO:0000256" key="9">
    <source>
        <dbReference type="ARBA" id="ARBA00022777"/>
    </source>
</evidence>
<dbReference type="SUPFAM" id="SSF47384">
    <property type="entry name" value="Homodimeric domain of signal transducing histidine kinase"/>
    <property type="match status" value="1"/>
</dbReference>
<dbReference type="PROSITE" id="PS50885">
    <property type="entry name" value="HAMP"/>
    <property type="match status" value="1"/>
</dbReference>
<evidence type="ECO:0000256" key="6">
    <source>
        <dbReference type="ARBA" id="ARBA00022679"/>
    </source>
</evidence>
<dbReference type="SUPFAM" id="SSF158472">
    <property type="entry name" value="HAMP domain-like"/>
    <property type="match status" value="1"/>
</dbReference>
<evidence type="ECO:0000256" key="4">
    <source>
        <dbReference type="ARBA" id="ARBA00022475"/>
    </source>
</evidence>
<evidence type="ECO:0000256" key="5">
    <source>
        <dbReference type="ARBA" id="ARBA00022553"/>
    </source>
</evidence>
<dbReference type="InterPro" id="IPR003594">
    <property type="entry name" value="HATPase_dom"/>
</dbReference>
<gene>
    <name evidence="17" type="ORF">P0Y55_03975</name>
</gene>
<dbReference type="Gene3D" id="1.10.287.130">
    <property type="match status" value="1"/>
</dbReference>
<evidence type="ECO:0000256" key="14">
    <source>
        <dbReference type="SAM" id="Phobius"/>
    </source>
</evidence>
<comment type="subcellular location">
    <subcellularLocation>
        <location evidence="2">Cell membrane</location>
        <topology evidence="2">Multi-pass membrane protein</topology>
    </subcellularLocation>
</comment>
<evidence type="ECO:0000256" key="2">
    <source>
        <dbReference type="ARBA" id="ARBA00004651"/>
    </source>
</evidence>
<dbReference type="CDD" id="cd00082">
    <property type="entry name" value="HisKA"/>
    <property type="match status" value="1"/>
</dbReference>
<dbReference type="Pfam" id="PF02518">
    <property type="entry name" value="HATPase_c"/>
    <property type="match status" value="1"/>
</dbReference>
<evidence type="ECO:0000259" key="16">
    <source>
        <dbReference type="PROSITE" id="PS50885"/>
    </source>
</evidence>
<keyword evidence="6" id="KW-0808">Transferase</keyword>
<evidence type="ECO:0000256" key="3">
    <source>
        <dbReference type="ARBA" id="ARBA00012438"/>
    </source>
</evidence>
<dbReference type="Proteomes" id="UP001178662">
    <property type="component" value="Chromosome"/>
</dbReference>
<evidence type="ECO:0000256" key="8">
    <source>
        <dbReference type="ARBA" id="ARBA00022741"/>
    </source>
</evidence>
<dbReference type="EMBL" id="CP119317">
    <property type="protein sequence ID" value="WEK55232.1"/>
    <property type="molecule type" value="Genomic_DNA"/>
</dbReference>
<reference evidence="17" key="1">
    <citation type="submission" date="2023-03" db="EMBL/GenBank/DDBJ databases">
        <title>Andean soil-derived lignocellulolytic bacterial consortium as a source of novel taxa and putative plastic-active enzymes.</title>
        <authorList>
            <person name="Diaz-Garcia L."/>
            <person name="Chuvochina M."/>
            <person name="Feuerriegel G."/>
            <person name="Bunk B."/>
            <person name="Sproer C."/>
            <person name="Streit W.R."/>
            <person name="Rodriguez L.M."/>
            <person name="Overmann J."/>
            <person name="Jimenez D.J."/>
        </authorList>
    </citation>
    <scope>NUCLEOTIDE SEQUENCE</scope>
    <source>
        <strain evidence="17">MAG 2441</strain>
    </source>
</reference>
<feature type="transmembrane region" description="Helical" evidence="14">
    <location>
        <begin position="7"/>
        <end position="30"/>
    </location>
</feature>
<dbReference type="PANTHER" id="PTHR45436">
    <property type="entry name" value="SENSOR HISTIDINE KINASE YKOH"/>
    <property type="match status" value="1"/>
</dbReference>
<dbReference type="PRINTS" id="PR00344">
    <property type="entry name" value="BCTRLSENSOR"/>
</dbReference>
<organism evidence="17 18">
    <name type="scientific">Candidatus Cohnella colombiensis</name>
    <dbReference type="NCBI Taxonomy" id="3121368"/>
    <lineage>
        <taxon>Bacteria</taxon>
        <taxon>Bacillati</taxon>
        <taxon>Bacillota</taxon>
        <taxon>Bacilli</taxon>
        <taxon>Bacillales</taxon>
        <taxon>Paenibacillaceae</taxon>
        <taxon>Cohnella</taxon>
    </lineage>
</organism>
<keyword evidence="4" id="KW-1003">Cell membrane</keyword>
<dbReference type="AlphaFoldDB" id="A0AA95EYS0"/>
<evidence type="ECO:0000256" key="10">
    <source>
        <dbReference type="ARBA" id="ARBA00022840"/>
    </source>
</evidence>
<dbReference type="SMART" id="SM00388">
    <property type="entry name" value="HisKA"/>
    <property type="match status" value="1"/>
</dbReference>
<evidence type="ECO:0000256" key="13">
    <source>
        <dbReference type="ARBA" id="ARBA00023136"/>
    </source>
</evidence>
<dbReference type="InterPro" id="IPR005467">
    <property type="entry name" value="His_kinase_dom"/>
</dbReference>
<protein>
    <recommendedName>
        <fullName evidence="3">histidine kinase</fullName>
        <ecNumber evidence="3">2.7.13.3</ecNumber>
    </recommendedName>
</protein>
<comment type="catalytic activity">
    <reaction evidence="1">
        <text>ATP + protein L-histidine = ADP + protein N-phospho-L-histidine.</text>
        <dbReference type="EC" id="2.7.13.3"/>
    </reaction>
</comment>
<evidence type="ECO:0000259" key="15">
    <source>
        <dbReference type="PROSITE" id="PS50109"/>
    </source>
</evidence>
<keyword evidence="12" id="KW-0902">Two-component regulatory system</keyword>
<dbReference type="Pfam" id="PF00672">
    <property type="entry name" value="HAMP"/>
    <property type="match status" value="1"/>
</dbReference>
<keyword evidence="7 14" id="KW-0812">Transmembrane</keyword>
<dbReference type="InterPro" id="IPR050428">
    <property type="entry name" value="TCS_sensor_his_kinase"/>
</dbReference>
<evidence type="ECO:0000256" key="7">
    <source>
        <dbReference type="ARBA" id="ARBA00022692"/>
    </source>
</evidence>
<evidence type="ECO:0000256" key="1">
    <source>
        <dbReference type="ARBA" id="ARBA00000085"/>
    </source>
</evidence>
<keyword evidence="11 14" id="KW-1133">Transmembrane helix</keyword>
<dbReference type="Gene3D" id="6.10.340.10">
    <property type="match status" value="1"/>
</dbReference>
<dbReference type="GO" id="GO:0005524">
    <property type="term" value="F:ATP binding"/>
    <property type="evidence" value="ECO:0007669"/>
    <property type="project" value="UniProtKB-KW"/>
</dbReference>
<dbReference type="Pfam" id="PF00512">
    <property type="entry name" value="HisKA"/>
    <property type="match status" value="1"/>
</dbReference>
<keyword evidence="9 17" id="KW-0418">Kinase</keyword>
<keyword evidence="10" id="KW-0067">ATP-binding</keyword>
<dbReference type="PROSITE" id="PS50109">
    <property type="entry name" value="HIS_KIN"/>
    <property type="match status" value="1"/>
</dbReference>
<dbReference type="InterPro" id="IPR004358">
    <property type="entry name" value="Sig_transdc_His_kin-like_C"/>
</dbReference>
<dbReference type="InterPro" id="IPR003661">
    <property type="entry name" value="HisK_dim/P_dom"/>
</dbReference>
<proteinExistence type="predicted"/>
<dbReference type="InterPro" id="IPR036097">
    <property type="entry name" value="HisK_dim/P_sf"/>
</dbReference>
<keyword evidence="8" id="KW-0547">Nucleotide-binding</keyword>
<dbReference type="PANTHER" id="PTHR45436:SF5">
    <property type="entry name" value="SENSOR HISTIDINE KINASE TRCS"/>
    <property type="match status" value="1"/>
</dbReference>
<dbReference type="CDD" id="cd06225">
    <property type="entry name" value="HAMP"/>
    <property type="match status" value="1"/>
</dbReference>
<dbReference type="SMART" id="SM00304">
    <property type="entry name" value="HAMP"/>
    <property type="match status" value="1"/>
</dbReference>
<dbReference type="SMART" id="SM00387">
    <property type="entry name" value="HATPase_c"/>
    <property type="match status" value="1"/>
</dbReference>
<name>A0AA95EYS0_9BACL</name>
<keyword evidence="18" id="KW-1185">Reference proteome</keyword>
<dbReference type="Gene3D" id="3.30.565.10">
    <property type="entry name" value="Histidine kinase-like ATPase, C-terminal domain"/>
    <property type="match status" value="1"/>
</dbReference>